<dbReference type="Pfam" id="PF08447">
    <property type="entry name" value="PAS_3"/>
    <property type="match status" value="1"/>
</dbReference>
<dbReference type="Pfam" id="PF00563">
    <property type="entry name" value="EAL"/>
    <property type="match status" value="1"/>
</dbReference>
<organism evidence="6 7">
    <name type="scientific">Megalodesulfovibrio gigas (strain ATCC 19364 / DSM 1382 / NCIMB 9332 / VKM B-1759)</name>
    <name type="common">Desulfovibrio gigas</name>
    <dbReference type="NCBI Taxonomy" id="1121448"/>
    <lineage>
        <taxon>Bacteria</taxon>
        <taxon>Pseudomonadati</taxon>
        <taxon>Thermodesulfobacteriota</taxon>
        <taxon>Desulfovibrionia</taxon>
        <taxon>Desulfovibrionales</taxon>
        <taxon>Desulfovibrionaceae</taxon>
        <taxon>Megalodesulfovibrio</taxon>
    </lineage>
</organism>
<dbReference type="SUPFAM" id="SSF52172">
    <property type="entry name" value="CheY-like"/>
    <property type="match status" value="1"/>
</dbReference>
<dbReference type="Gene3D" id="3.20.20.450">
    <property type="entry name" value="EAL domain"/>
    <property type="match status" value="1"/>
</dbReference>
<dbReference type="PROSITE" id="PS50112">
    <property type="entry name" value="PAS"/>
    <property type="match status" value="1"/>
</dbReference>
<dbReference type="SMART" id="SM00448">
    <property type="entry name" value="REC"/>
    <property type="match status" value="1"/>
</dbReference>
<feature type="domain" description="EAL" evidence="4">
    <location>
        <begin position="469"/>
        <end position="729"/>
    </location>
</feature>
<keyword evidence="7" id="KW-1185">Reference proteome</keyword>
<dbReference type="FunFam" id="3.20.20.450:FF:000001">
    <property type="entry name" value="Cyclic di-GMP phosphodiesterase yahA"/>
    <property type="match status" value="1"/>
</dbReference>
<dbReference type="Pfam" id="PF00072">
    <property type="entry name" value="Response_reg"/>
    <property type="match status" value="1"/>
</dbReference>
<dbReference type="InterPro" id="IPR000160">
    <property type="entry name" value="GGDEF_dom"/>
</dbReference>
<sequence length="738" mass="82500">MQAHPRDSDNTQHTILIVDDEPINLKLLGTHLRKRGYLVVDADSGRAALEVAKTGPDLILLDIMMPGLDGLETCKLLKDDPVTRDIPVIFLSALSDVEVKTRGFEVGGVDYVSKPFDSRELLARVTTQLTLRRQERQLRAYASMLEGEVQERSEQLDQTRQSLEQSELLYRTLFESTGTALAVLQHDGVVKVFNNEFLAITGYSRRELANNFSCFRIVHPEDVSWVTANHHRRRSDPAAAPGRYEFRLLRADGEVRNVALAVAMIPNTKDSVISMLDITDRKRAEEQVLYHALHDTLTGLPNRTLLLDQLGKEIRQVQQEPKHKFCVLLLDLDRFNMINESLGHGTGDDLLVALAARLTGALEIMHTGASLLARLGGDEFAILLAGLHHFDEAARIADHLLGTVRIPFALSGQELVTTASIGIAGSHITYDKPEDVLRDADTALHRAKLRGKARYEVFDQEMHFKARQLMQLVTDLRLAIRNREFVLHYQPIVSLKSGNVRGVEALIRWNHPERGMVSPGEFIPVAEESGLIVPIGQWVLQEACAAMSRVTQDICAQRGEPLCLMLSVNLSGKQFGQEDIFDQVKRVLDDTGFPPQCLKLELTESVVMENAQTAVALLQRLKALDVQISIDDFGTGYSSLSYLQRFPVDMLKIDRSFVSRMSHGSENMEIARTIVALAHSLDMKVVAEGVETFEQAQLLRDLGCEYAQGYYYARPMALEALHAGGLFLKQFDLDTPLE</sequence>
<name>T2G933_MEGG1</name>
<evidence type="ECO:0000259" key="3">
    <source>
        <dbReference type="PROSITE" id="PS50112"/>
    </source>
</evidence>
<dbReference type="RefSeq" id="WP_021759868.1">
    <property type="nucleotide sequence ID" value="NC_022444.1"/>
</dbReference>
<proteinExistence type="predicted"/>
<protein>
    <submittedName>
        <fullName evidence="6">Putative response regulator receiver modulated diguanylate cyclase/phosphodiesterase with PAS/PAC sensor(S)</fullName>
    </submittedName>
</protein>
<evidence type="ECO:0000259" key="4">
    <source>
        <dbReference type="PROSITE" id="PS50883"/>
    </source>
</evidence>
<dbReference type="InterPro" id="IPR001789">
    <property type="entry name" value="Sig_transdc_resp-reg_receiver"/>
</dbReference>
<evidence type="ECO:0000313" key="6">
    <source>
        <dbReference type="EMBL" id="AGW13085.1"/>
    </source>
</evidence>
<dbReference type="Gene3D" id="3.40.50.2300">
    <property type="match status" value="1"/>
</dbReference>
<dbReference type="SUPFAM" id="SSF141868">
    <property type="entry name" value="EAL domain-like"/>
    <property type="match status" value="1"/>
</dbReference>
<feature type="domain" description="PAS" evidence="3">
    <location>
        <begin position="166"/>
        <end position="222"/>
    </location>
</feature>
<dbReference type="InterPro" id="IPR000014">
    <property type="entry name" value="PAS"/>
</dbReference>
<dbReference type="CDD" id="cd01948">
    <property type="entry name" value="EAL"/>
    <property type="match status" value="1"/>
</dbReference>
<dbReference type="SUPFAM" id="SSF55785">
    <property type="entry name" value="PYP-like sensor domain (PAS domain)"/>
    <property type="match status" value="1"/>
</dbReference>
<dbReference type="InterPro" id="IPR001633">
    <property type="entry name" value="EAL_dom"/>
</dbReference>
<dbReference type="InterPro" id="IPR035919">
    <property type="entry name" value="EAL_sf"/>
</dbReference>
<dbReference type="KEGG" id="dgg:DGI_1230"/>
<gene>
    <name evidence="6" type="ORF">DGI_1230</name>
</gene>
<dbReference type="SMART" id="SM00052">
    <property type="entry name" value="EAL"/>
    <property type="match status" value="1"/>
</dbReference>
<dbReference type="PANTHER" id="PTHR44757:SF2">
    <property type="entry name" value="BIOFILM ARCHITECTURE MAINTENANCE PROTEIN MBAA"/>
    <property type="match status" value="1"/>
</dbReference>
<dbReference type="AlphaFoldDB" id="T2G933"/>
<dbReference type="Gene3D" id="3.30.70.270">
    <property type="match status" value="1"/>
</dbReference>
<dbReference type="Proteomes" id="UP000016587">
    <property type="component" value="Chromosome"/>
</dbReference>
<feature type="modified residue" description="4-aspartylphosphate" evidence="1">
    <location>
        <position position="62"/>
    </location>
</feature>
<accession>T2G933</accession>
<dbReference type="HOGENOM" id="CLU_000445_70_50_7"/>
<dbReference type="OrthoDB" id="7673416at2"/>
<evidence type="ECO:0000259" key="5">
    <source>
        <dbReference type="PROSITE" id="PS50887"/>
    </source>
</evidence>
<evidence type="ECO:0000256" key="1">
    <source>
        <dbReference type="PROSITE-ProRule" id="PRU00169"/>
    </source>
</evidence>
<dbReference type="CDD" id="cd19920">
    <property type="entry name" value="REC_PA4781-like"/>
    <property type="match status" value="1"/>
</dbReference>
<dbReference type="EMBL" id="CP006585">
    <property type="protein sequence ID" value="AGW13085.1"/>
    <property type="molecule type" value="Genomic_DNA"/>
</dbReference>
<dbReference type="PATRIC" id="fig|1121448.10.peg.1223"/>
<dbReference type="GO" id="GO:0000160">
    <property type="term" value="P:phosphorelay signal transduction system"/>
    <property type="evidence" value="ECO:0007669"/>
    <property type="project" value="InterPro"/>
</dbReference>
<dbReference type="SUPFAM" id="SSF55073">
    <property type="entry name" value="Nucleotide cyclase"/>
    <property type="match status" value="1"/>
</dbReference>
<dbReference type="Pfam" id="PF00990">
    <property type="entry name" value="GGDEF"/>
    <property type="match status" value="1"/>
</dbReference>
<dbReference type="PROSITE" id="PS50887">
    <property type="entry name" value="GGDEF"/>
    <property type="match status" value="1"/>
</dbReference>
<dbReference type="NCBIfam" id="TIGR00254">
    <property type="entry name" value="GGDEF"/>
    <property type="match status" value="1"/>
</dbReference>
<dbReference type="InterPro" id="IPR043128">
    <property type="entry name" value="Rev_trsase/Diguanyl_cyclase"/>
</dbReference>
<dbReference type="PROSITE" id="PS50883">
    <property type="entry name" value="EAL"/>
    <property type="match status" value="1"/>
</dbReference>
<feature type="domain" description="GGDEF" evidence="5">
    <location>
        <begin position="323"/>
        <end position="460"/>
    </location>
</feature>
<reference evidence="7" key="2">
    <citation type="submission" date="2013-07" db="EMBL/GenBank/DDBJ databases">
        <authorList>
            <person name="Morais-Silva F.O."/>
            <person name="Rezende A.M."/>
            <person name="Pimentel C."/>
            <person name="Resende D.M."/>
            <person name="Santos C.I."/>
            <person name="Clemente C."/>
            <person name="de Oliveira L.M."/>
            <person name="da Silva S.M."/>
            <person name="Costa D.A."/>
            <person name="Varela-Raposo A."/>
            <person name="Horacio E.C.A."/>
            <person name="Matos M."/>
            <person name="Flores O."/>
            <person name="Ruiz J.C."/>
            <person name="Rodrigues-Pousada C."/>
        </authorList>
    </citation>
    <scope>NUCLEOTIDE SEQUENCE [LARGE SCALE GENOMIC DNA]</scope>
    <source>
        <strain evidence="7">ATCC 19364 / DSM 1382 / NCIMB 9332 / VKM B-1759</strain>
    </source>
</reference>
<dbReference type="NCBIfam" id="TIGR00229">
    <property type="entry name" value="sensory_box"/>
    <property type="match status" value="1"/>
</dbReference>
<keyword evidence="1" id="KW-0597">Phosphoprotein</keyword>
<dbReference type="CDD" id="cd00130">
    <property type="entry name" value="PAS"/>
    <property type="match status" value="1"/>
</dbReference>
<dbReference type="InterPro" id="IPR052155">
    <property type="entry name" value="Biofilm_reg_signaling"/>
</dbReference>
<dbReference type="PANTHER" id="PTHR44757">
    <property type="entry name" value="DIGUANYLATE CYCLASE DGCP"/>
    <property type="match status" value="1"/>
</dbReference>
<dbReference type="InterPro" id="IPR013655">
    <property type="entry name" value="PAS_fold_3"/>
</dbReference>
<reference evidence="6 7" key="1">
    <citation type="journal article" date="2013" name="J. Bacteriol.">
        <title>Roles of HynAB and Ech, the only two hydrogenases found in the model sulfate reducer Desulfovibrio gigas.</title>
        <authorList>
            <person name="Morais-Silva F.O."/>
            <person name="Santos C.I."/>
            <person name="Rodrigues R."/>
            <person name="Pereira I.A."/>
            <person name="Rodrigues-Pousada C."/>
        </authorList>
    </citation>
    <scope>NUCLEOTIDE SEQUENCE [LARGE SCALE GENOMIC DNA]</scope>
    <source>
        <strain evidence="7">ATCC 19364 / DSM 1382 / NCIMB 9332 / VKM B-1759</strain>
    </source>
</reference>
<dbReference type="SMART" id="SM00267">
    <property type="entry name" value="GGDEF"/>
    <property type="match status" value="1"/>
</dbReference>
<evidence type="ECO:0000259" key="2">
    <source>
        <dbReference type="PROSITE" id="PS50110"/>
    </source>
</evidence>
<dbReference type="InterPro" id="IPR011006">
    <property type="entry name" value="CheY-like_superfamily"/>
</dbReference>
<dbReference type="Gene3D" id="3.30.450.20">
    <property type="entry name" value="PAS domain"/>
    <property type="match status" value="1"/>
</dbReference>
<dbReference type="InterPro" id="IPR029787">
    <property type="entry name" value="Nucleotide_cyclase"/>
</dbReference>
<dbReference type="PROSITE" id="PS50110">
    <property type="entry name" value="RESPONSE_REGULATORY"/>
    <property type="match status" value="1"/>
</dbReference>
<evidence type="ECO:0000313" key="7">
    <source>
        <dbReference type="Proteomes" id="UP000016587"/>
    </source>
</evidence>
<dbReference type="STRING" id="1121448.DGI_1230"/>
<dbReference type="InterPro" id="IPR035965">
    <property type="entry name" value="PAS-like_dom_sf"/>
</dbReference>
<dbReference type="SMART" id="SM00091">
    <property type="entry name" value="PAS"/>
    <property type="match status" value="1"/>
</dbReference>
<dbReference type="eggNOG" id="COG5001">
    <property type="taxonomic scope" value="Bacteria"/>
</dbReference>
<dbReference type="CDD" id="cd01949">
    <property type="entry name" value="GGDEF"/>
    <property type="match status" value="1"/>
</dbReference>
<feature type="domain" description="Response regulatory" evidence="2">
    <location>
        <begin position="14"/>
        <end position="129"/>
    </location>
</feature>